<proteinExistence type="predicted"/>
<comment type="caution">
    <text evidence="6">The sequence shown here is derived from an EMBL/GenBank/DDBJ whole genome shotgun (WGS) entry which is preliminary data.</text>
</comment>
<feature type="region of interest" description="Disordered" evidence="3">
    <location>
        <begin position="1004"/>
        <end position="1029"/>
    </location>
</feature>
<dbReference type="PANTHER" id="PTHR45527:SF1">
    <property type="entry name" value="FATTY ACID SYNTHASE"/>
    <property type="match status" value="1"/>
</dbReference>
<dbReference type="PROSITE" id="PS50075">
    <property type="entry name" value="CARRIER"/>
    <property type="match status" value="3"/>
</dbReference>
<evidence type="ECO:0000256" key="1">
    <source>
        <dbReference type="ARBA" id="ARBA00022450"/>
    </source>
</evidence>
<dbReference type="PANTHER" id="PTHR45527">
    <property type="entry name" value="NONRIBOSOMAL PEPTIDE SYNTHETASE"/>
    <property type="match status" value="1"/>
</dbReference>
<feature type="domain" description="Carrier" evidence="5">
    <location>
        <begin position="207"/>
        <end position="284"/>
    </location>
</feature>
<dbReference type="InterPro" id="IPR020806">
    <property type="entry name" value="PKS_PP-bd"/>
</dbReference>
<dbReference type="InterPro" id="IPR011004">
    <property type="entry name" value="Trimer_LpxA-like_sf"/>
</dbReference>
<dbReference type="EMBL" id="JAVREJ010000012">
    <property type="protein sequence ID" value="MDT0351403.1"/>
    <property type="molecule type" value="Genomic_DNA"/>
</dbReference>
<protein>
    <submittedName>
        <fullName evidence="6">Phosphopantetheine-binding protein</fullName>
    </submittedName>
</protein>
<evidence type="ECO:0000259" key="5">
    <source>
        <dbReference type="PROSITE" id="PS50075"/>
    </source>
</evidence>
<feature type="transmembrane region" description="Helical" evidence="4">
    <location>
        <begin position="598"/>
        <end position="616"/>
    </location>
</feature>
<evidence type="ECO:0000256" key="4">
    <source>
        <dbReference type="SAM" id="Phobius"/>
    </source>
</evidence>
<keyword evidence="1" id="KW-0596">Phosphopantetheine</keyword>
<sequence>MRLQQPLRFLVQGVHLMGNSHNVLTADPADIVATSADSERLFAEVLADIVGTEQVSVDDHFFDDLGADSMLMARFCARVRKRADLPSVSMPDIYKHPTIRSLAAIFTDDVLIPDRPDTLATSANSERLFAEVLADIVGTEHVSVDDHFFDDLGADSMLMARFCARVRKRADLPSVSMPDIYKYPTLRSLTAGLASDVPTGDITGKPTPLAECERRFAEVLADIVGTEHVSVDSHFFDDLGADSMLMARFCARVRKQADLPTVSMPDIYEHPTIRSLAATLTDAETDSTPAPAAESETSAALIDRARRARNGEYVLCGALQLLFLLGYPALTAMVAVTGFEWVSAGPNPVGIYLRAVAYGSAMYLGLVTLPILVKWVLIGRWKPQQIRVWSMAYFRFWLVKTLVQRNPMALFVGSPLYPLYLRALGATVGRGAVVLSKNVPVCTDLLSIGDGAVIRKDSFFNGYRAHNGIIQTGAVSVGKDALVGEATVLDIWTSLGDGAQLGHSSSLHSGQTVPGGERWHGSPAQPTDVDYQQVSTTEISIRRRVVFATAQLANLLLLGTPLAFVVAVLALTKVPQLATLMDEGPVAFTSWAFYRNDLVISAVLFFGAALVGLVYVRTIPRALNLFITPDKVYPLYGFHYWVHRAIARTSNSKFYMRLFGDTSYIVHYLCWVGYDLRGVRQTGSNFGEIIKHDTPFLSAVGSGTMVADGLSIMNADFSNTSFRLSRVSIGAENFLGNGIAYPAQAKTGDNCLLANKVLVPLDGQVREGVGLLGSPSFEIPRSVKRDEQLDVTSADELRRGLMGKDVHNTITLALMLLAQWIFFLVVTVLYSAALDLWASVGALAFALATAGVVVFTVAFNVVVDRLVRPLMALRPQGCSIYDRAFWRHERFWKMSIGTFVNAYNGTPFKNVLWRLLGVRIGRRVFDDGAGLVERTFVTIGDNCTFNAGSIIQCHSQEDGGFKSDRIVIGAGCTLGVGAWVHYGATMGDGAVLAPDSFLMKGEEVPPHEQWGGNPARTMRKHSGDLPVRKTSIDDNHAALLAR</sequence>
<dbReference type="Gene3D" id="1.10.1200.10">
    <property type="entry name" value="ACP-like"/>
    <property type="match status" value="3"/>
</dbReference>
<accession>A0ABU2ND45</accession>
<feature type="region of interest" description="Disordered" evidence="3">
    <location>
        <begin position="503"/>
        <end position="530"/>
    </location>
</feature>
<evidence type="ECO:0000313" key="7">
    <source>
        <dbReference type="Proteomes" id="UP001183202"/>
    </source>
</evidence>
<dbReference type="Proteomes" id="UP001183202">
    <property type="component" value="Unassembled WGS sequence"/>
</dbReference>
<dbReference type="NCBIfam" id="TIGR02353">
    <property type="entry name" value="NRPS_term_dom"/>
    <property type="match status" value="1"/>
</dbReference>
<dbReference type="RefSeq" id="WP_311557694.1">
    <property type="nucleotide sequence ID" value="NZ_JAVREJ010000012.1"/>
</dbReference>
<keyword evidence="7" id="KW-1185">Reference proteome</keyword>
<organism evidence="6 7">
    <name type="scientific">Pseudonocardia charpentierae</name>
    <dbReference type="NCBI Taxonomy" id="3075545"/>
    <lineage>
        <taxon>Bacteria</taxon>
        <taxon>Bacillati</taxon>
        <taxon>Actinomycetota</taxon>
        <taxon>Actinomycetes</taxon>
        <taxon>Pseudonocardiales</taxon>
        <taxon>Pseudonocardiaceae</taxon>
        <taxon>Pseudonocardia</taxon>
    </lineage>
</organism>
<dbReference type="SMART" id="SM00823">
    <property type="entry name" value="PKS_PP"/>
    <property type="match status" value="3"/>
</dbReference>
<evidence type="ECO:0000313" key="6">
    <source>
        <dbReference type="EMBL" id="MDT0351403.1"/>
    </source>
</evidence>
<keyword evidence="2" id="KW-0597">Phosphoprotein</keyword>
<feature type="transmembrane region" description="Helical" evidence="4">
    <location>
        <begin position="313"/>
        <end position="336"/>
    </location>
</feature>
<gene>
    <name evidence="6" type="ORF">RM445_17875</name>
</gene>
<feature type="transmembrane region" description="Helical" evidence="4">
    <location>
        <begin position="836"/>
        <end position="863"/>
    </location>
</feature>
<dbReference type="InterPro" id="IPR009081">
    <property type="entry name" value="PP-bd_ACP"/>
</dbReference>
<dbReference type="SUPFAM" id="SSF51161">
    <property type="entry name" value="Trimeric LpxA-like enzymes"/>
    <property type="match status" value="2"/>
</dbReference>
<evidence type="ECO:0000256" key="3">
    <source>
        <dbReference type="SAM" id="MobiDB-lite"/>
    </source>
</evidence>
<reference evidence="7" key="1">
    <citation type="submission" date="2023-07" db="EMBL/GenBank/DDBJ databases">
        <title>30 novel species of actinomycetes from the DSMZ collection.</title>
        <authorList>
            <person name="Nouioui I."/>
        </authorList>
    </citation>
    <scope>NUCLEOTIDE SEQUENCE [LARGE SCALE GENOMIC DNA]</scope>
    <source>
        <strain evidence="7">DSM 45834</strain>
    </source>
</reference>
<dbReference type="SUPFAM" id="SSF47336">
    <property type="entry name" value="ACP-like"/>
    <property type="match status" value="3"/>
</dbReference>
<dbReference type="InterPro" id="IPR036736">
    <property type="entry name" value="ACP-like_sf"/>
</dbReference>
<feature type="transmembrane region" description="Helical" evidence="4">
    <location>
        <begin position="356"/>
        <end position="377"/>
    </location>
</feature>
<keyword evidence="4" id="KW-1133">Transmembrane helix</keyword>
<keyword evidence="4" id="KW-0472">Membrane</keyword>
<feature type="transmembrane region" description="Helical" evidence="4">
    <location>
        <begin position="552"/>
        <end position="571"/>
    </location>
</feature>
<dbReference type="InterPro" id="IPR012728">
    <property type="entry name" value="Pls/PosA_C"/>
</dbReference>
<feature type="compositionally biased region" description="Polar residues" evidence="3">
    <location>
        <begin position="503"/>
        <end position="512"/>
    </location>
</feature>
<dbReference type="Gene3D" id="2.160.10.10">
    <property type="entry name" value="Hexapeptide repeat proteins"/>
    <property type="match status" value="2"/>
</dbReference>
<feature type="domain" description="Carrier" evidence="5">
    <location>
        <begin position="120"/>
        <end position="197"/>
    </location>
</feature>
<evidence type="ECO:0000256" key="2">
    <source>
        <dbReference type="ARBA" id="ARBA00022553"/>
    </source>
</evidence>
<feature type="transmembrane region" description="Helical" evidence="4">
    <location>
        <begin position="809"/>
        <end position="830"/>
    </location>
</feature>
<dbReference type="Pfam" id="PF00550">
    <property type="entry name" value="PP-binding"/>
    <property type="match status" value="3"/>
</dbReference>
<feature type="domain" description="Carrier" evidence="5">
    <location>
        <begin position="33"/>
        <end position="110"/>
    </location>
</feature>
<keyword evidence="4" id="KW-0812">Transmembrane</keyword>
<name>A0ABU2ND45_9PSEU</name>